<dbReference type="EMBL" id="JAPDRQ010000151">
    <property type="protein sequence ID" value="KAJ9653528.1"/>
    <property type="molecule type" value="Genomic_DNA"/>
</dbReference>
<protein>
    <submittedName>
        <fullName evidence="1">Uncharacterized protein</fullName>
    </submittedName>
</protein>
<proteinExistence type="predicted"/>
<evidence type="ECO:0000313" key="1">
    <source>
        <dbReference type="EMBL" id="KAJ9653528.1"/>
    </source>
</evidence>
<comment type="caution">
    <text evidence="1">The sequence shown here is derived from an EMBL/GenBank/DDBJ whole genome shotgun (WGS) entry which is preliminary data.</text>
</comment>
<dbReference type="Proteomes" id="UP001172386">
    <property type="component" value="Unassembled WGS sequence"/>
</dbReference>
<name>A0ACC3A0G8_9EURO</name>
<keyword evidence="2" id="KW-1185">Reference proteome</keyword>
<reference evidence="1" key="1">
    <citation type="submission" date="2022-10" db="EMBL/GenBank/DDBJ databases">
        <title>Culturing micro-colonial fungi from biological soil crusts in the Mojave desert and describing Neophaeococcomyces mojavensis, and introducing the new genera and species Taxawa tesnikishii.</title>
        <authorList>
            <person name="Kurbessoian T."/>
            <person name="Stajich J.E."/>
        </authorList>
    </citation>
    <scope>NUCLEOTIDE SEQUENCE</scope>
    <source>
        <strain evidence="1">JES_112</strain>
    </source>
</reference>
<accession>A0ACC3A0G8</accession>
<sequence>MDARSGTRCVRDPIPSSWRPRLIVARYILDVVPIILKVSNRSANPVEALPLKPILPAKPSRRNDISSTASIMAANQSIFGLPSNPQQGSFNITPSGLPVNPVSVNFNIINLGTGPANTSATRWFDGNFPAEIRNVVYGHLWGDVIVIVDGSKNRPVRIRPRASLAPQPLNTQSPPSALVNTRAWLRISKQFFYEARWQLWHSMEVKFERRWDLIHARLNRSLDPRPPEQFYPAEPPTGFESLTIFPFEADIFSKIREFHVNMSTFSDFRGRVSTPEGERVAAVLLSTVTHHMPNLKKLSFKLDERSKIAAADDVFLPEVWFLEKVVRLTNRNQRLRVVKFDYGPGFSTGAFAKQNGRFCVIAMDYVFDDHVCRRRQRLDYGGRSGVPLRYEFGRRMLQHMRHIPHMTAAFNLLFLKVQALMAPQPL</sequence>
<gene>
    <name evidence="1" type="ORF">H2198_007310</name>
</gene>
<organism evidence="1 2">
    <name type="scientific">Neophaeococcomyces mojaviensis</name>
    <dbReference type="NCBI Taxonomy" id="3383035"/>
    <lineage>
        <taxon>Eukaryota</taxon>
        <taxon>Fungi</taxon>
        <taxon>Dikarya</taxon>
        <taxon>Ascomycota</taxon>
        <taxon>Pezizomycotina</taxon>
        <taxon>Eurotiomycetes</taxon>
        <taxon>Chaetothyriomycetidae</taxon>
        <taxon>Chaetothyriales</taxon>
        <taxon>Chaetothyriales incertae sedis</taxon>
        <taxon>Neophaeococcomyces</taxon>
    </lineage>
</organism>
<evidence type="ECO:0000313" key="2">
    <source>
        <dbReference type="Proteomes" id="UP001172386"/>
    </source>
</evidence>